<accession>A0AC35G0L6</accession>
<reference evidence="2" key="1">
    <citation type="submission" date="2022-11" db="UniProtKB">
        <authorList>
            <consortium name="WormBaseParasite"/>
        </authorList>
    </citation>
    <scope>IDENTIFICATION</scope>
</reference>
<proteinExistence type="predicted"/>
<sequence>MEDIIVKDDNRRIVPFEDIMARVPNVSYCAYNIDDNINSVYTSETASKMAQLPPFTNLKYFHIFQNSDQFNPEDFCDFIKKNSSAVDYLITFHDSVSMEHKRWFKYIIDKMLNSWENGKDKPSISVSLLF</sequence>
<dbReference type="WBParaSite" id="PS1159_v2.g22212.t1">
    <property type="protein sequence ID" value="PS1159_v2.g22212.t1"/>
    <property type="gene ID" value="PS1159_v2.g22212"/>
</dbReference>
<evidence type="ECO:0000313" key="1">
    <source>
        <dbReference type="Proteomes" id="UP000887580"/>
    </source>
</evidence>
<protein>
    <submittedName>
        <fullName evidence="2">Uncharacterized protein</fullName>
    </submittedName>
</protein>
<evidence type="ECO:0000313" key="2">
    <source>
        <dbReference type="WBParaSite" id="PS1159_v2.g22212.t1"/>
    </source>
</evidence>
<organism evidence="1 2">
    <name type="scientific">Panagrolaimus sp. PS1159</name>
    <dbReference type="NCBI Taxonomy" id="55785"/>
    <lineage>
        <taxon>Eukaryota</taxon>
        <taxon>Metazoa</taxon>
        <taxon>Ecdysozoa</taxon>
        <taxon>Nematoda</taxon>
        <taxon>Chromadorea</taxon>
        <taxon>Rhabditida</taxon>
        <taxon>Tylenchina</taxon>
        <taxon>Panagrolaimomorpha</taxon>
        <taxon>Panagrolaimoidea</taxon>
        <taxon>Panagrolaimidae</taxon>
        <taxon>Panagrolaimus</taxon>
    </lineage>
</organism>
<dbReference type="Proteomes" id="UP000887580">
    <property type="component" value="Unplaced"/>
</dbReference>
<name>A0AC35G0L6_9BILA</name>